<dbReference type="PROSITE" id="PS00518">
    <property type="entry name" value="ZF_RING_1"/>
    <property type="match status" value="1"/>
</dbReference>
<sequence>MNEDNYERIKNELDIIESIYSESFVRSSEGFGGQLSAHVELPSSLKILYTTSNTIGSPDESFVVLDIDYLPAIALNFMLPEGYPTLLPPTYTLSCKWLTEIQLSRLCEALDKCWTSEDGQEVLYTWMQVLTNDVWKTINVSNELILSVSNSTHTLNLDCRVFQETDNLNNLVTYLIDYNYTEAQQKFDNAYFKCALCFLEKPGSKCVSFSKCKHIYCRDCIEQYFSIKIRDGSVRGLICPQEKCESQADPNFVRTLVSPELYEKYDSLLLQSTLDCMDEIAYCPRKTCNAVVLKELNMGQCPVCRFVFCVLCKRTYHGVNKCPVNSGELKKLREAYLNGTAEEKEYLEKRYGKKQLKQAVEEHFSETWLENNSKKCPNCSTYIEKIDGCNKMKCYKCETNFCWLCGKGLPAANPYEHFNSLKTGCFNRLFEGIDVDNISDDSDDNFE</sequence>
<comment type="similarity">
    <text evidence="10">Belongs to the RBR family. RNF14 subfamily.</text>
</comment>
<evidence type="ECO:0000313" key="15">
    <source>
        <dbReference type="Proteomes" id="UP001652625"/>
    </source>
</evidence>
<keyword evidence="4" id="KW-0808">Transferase</keyword>
<dbReference type="Pfam" id="PF22191">
    <property type="entry name" value="IBR_1"/>
    <property type="match status" value="1"/>
</dbReference>
<dbReference type="CDD" id="cd16628">
    <property type="entry name" value="RING-HC_RBR_RNF14"/>
    <property type="match status" value="1"/>
</dbReference>
<dbReference type="SMART" id="SM00647">
    <property type="entry name" value="IBR"/>
    <property type="match status" value="2"/>
</dbReference>
<evidence type="ECO:0000259" key="13">
    <source>
        <dbReference type="PROSITE" id="PS50908"/>
    </source>
</evidence>
<dbReference type="Gene3D" id="3.30.40.10">
    <property type="entry name" value="Zinc/RING finger domain, C3HC4 (zinc finger)"/>
    <property type="match status" value="1"/>
</dbReference>
<dbReference type="EC" id="2.3.2.31" evidence="3"/>
<evidence type="ECO:0000256" key="4">
    <source>
        <dbReference type="ARBA" id="ARBA00022679"/>
    </source>
</evidence>
<keyword evidence="6" id="KW-0677">Repeat</keyword>
<dbReference type="Gene3D" id="1.20.120.1750">
    <property type="match status" value="1"/>
</dbReference>
<evidence type="ECO:0000313" key="16">
    <source>
        <dbReference type="RefSeq" id="XP_065670551.1"/>
    </source>
</evidence>
<dbReference type="SMART" id="SM00591">
    <property type="entry name" value="RWD"/>
    <property type="match status" value="1"/>
</dbReference>
<organism evidence="15 17">
    <name type="scientific">Hydra vulgaris</name>
    <name type="common">Hydra</name>
    <name type="synonym">Hydra attenuata</name>
    <dbReference type="NCBI Taxonomy" id="6087"/>
    <lineage>
        <taxon>Eukaryota</taxon>
        <taxon>Metazoa</taxon>
        <taxon>Cnidaria</taxon>
        <taxon>Hydrozoa</taxon>
        <taxon>Hydroidolina</taxon>
        <taxon>Anthoathecata</taxon>
        <taxon>Aplanulata</taxon>
        <taxon>Hydridae</taxon>
        <taxon>Hydra</taxon>
    </lineage>
</organism>
<keyword evidence="8" id="KW-0833">Ubl conjugation pathway</keyword>
<dbReference type="PANTHER" id="PTHR11685">
    <property type="entry name" value="RBR FAMILY RING FINGER AND IBR DOMAIN-CONTAINING"/>
    <property type="match status" value="1"/>
</dbReference>
<protein>
    <recommendedName>
        <fullName evidence="3">RBR-type E3 ubiquitin transferase</fullName>
        <ecNumber evidence="3">2.3.2.31</ecNumber>
    </recommendedName>
</protein>
<evidence type="ECO:0000256" key="5">
    <source>
        <dbReference type="ARBA" id="ARBA00022723"/>
    </source>
</evidence>
<dbReference type="InterPro" id="IPR016135">
    <property type="entry name" value="UBQ-conjugating_enzyme/RWD"/>
</dbReference>
<dbReference type="SUPFAM" id="SSF54495">
    <property type="entry name" value="UBC-like"/>
    <property type="match status" value="1"/>
</dbReference>
<feature type="domain" description="RING-type" evidence="14">
    <location>
        <begin position="190"/>
        <end position="429"/>
    </location>
</feature>
<dbReference type="RefSeq" id="XP_065670552.1">
    <property type="nucleotide sequence ID" value="XM_065814480.1"/>
</dbReference>
<reference evidence="16 17" key="1">
    <citation type="submission" date="2025-05" db="UniProtKB">
        <authorList>
            <consortium name="RefSeq"/>
        </authorList>
    </citation>
    <scope>IDENTIFICATION</scope>
</reference>
<dbReference type="InterPro" id="IPR013083">
    <property type="entry name" value="Znf_RING/FYVE/PHD"/>
</dbReference>
<evidence type="ECO:0000256" key="3">
    <source>
        <dbReference type="ARBA" id="ARBA00012251"/>
    </source>
</evidence>
<evidence type="ECO:0000259" key="14">
    <source>
        <dbReference type="PROSITE" id="PS51873"/>
    </source>
</evidence>
<evidence type="ECO:0000256" key="2">
    <source>
        <dbReference type="ARBA" id="ARBA00004906"/>
    </source>
</evidence>
<feature type="domain" description="RWD" evidence="13">
    <location>
        <begin position="11"/>
        <end position="137"/>
    </location>
</feature>
<comment type="catalytic activity">
    <reaction evidence="1">
        <text>[E2 ubiquitin-conjugating enzyme]-S-ubiquitinyl-L-cysteine + [acceptor protein]-L-lysine = [E2 ubiquitin-conjugating enzyme]-L-cysteine + [acceptor protein]-N(6)-ubiquitinyl-L-lysine.</text>
        <dbReference type="EC" id="2.3.2.31"/>
    </reaction>
</comment>
<dbReference type="Gene3D" id="3.10.110.10">
    <property type="entry name" value="Ubiquitin Conjugating Enzyme"/>
    <property type="match status" value="1"/>
</dbReference>
<dbReference type="Pfam" id="PF01485">
    <property type="entry name" value="IBR"/>
    <property type="match status" value="1"/>
</dbReference>
<dbReference type="InterPro" id="IPR044066">
    <property type="entry name" value="TRIAD_supradom"/>
</dbReference>
<evidence type="ECO:0000256" key="10">
    <source>
        <dbReference type="ARBA" id="ARBA00044508"/>
    </source>
</evidence>
<dbReference type="RefSeq" id="XP_065670551.1">
    <property type="nucleotide sequence ID" value="XM_065814479.1"/>
</dbReference>
<dbReference type="InterPro" id="IPR001841">
    <property type="entry name" value="Znf_RING"/>
</dbReference>
<dbReference type="InterPro" id="IPR002867">
    <property type="entry name" value="IBR_dom"/>
</dbReference>
<dbReference type="InterPro" id="IPR031127">
    <property type="entry name" value="E3_UB_ligase_RBR"/>
</dbReference>
<dbReference type="SUPFAM" id="SSF57850">
    <property type="entry name" value="RING/U-box"/>
    <property type="match status" value="3"/>
</dbReference>
<dbReference type="InterPro" id="IPR017907">
    <property type="entry name" value="Znf_RING_CS"/>
</dbReference>
<evidence type="ECO:0000256" key="7">
    <source>
        <dbReference type="ARBA" id="ARBA00022771"/>
    </source>
</evidence>
<feature type="domain" description="RING-type" evidence="12">
    <location>
        <begin position="194"/>
        <end position="243"/>
    </location>
</feature>
<comment type="pathway">
    <text evidence="2">Protein modification; protein ubiquitination.</text>
</comment>
<keyword evidence="15" id="KW-1185">Reference proteome</keyword>
<evidence type="ECO:0000256" key="6">
    <source>
        <dbReference type="ARBA" id="ARBA00022737"/>
    </source>
</evidence>
<dbReference type="PROSITE" id="PS50908">
    <property type="entry name" value="RWD"/>
    <property type="match status" value="1"/>
</dbReference>
<evidence type="ECO:0000256" key="9">
    <source>
        <dbReference type="ARBA" id="ARBA00022833"/>
    </source>
</evidence>
<gene>
    <name evidence="16 17" type="primary">LOC100212275</name>
</gene>
<dbReference type="Proteomes" id="UP001652625">
    <property type="component" value="Chromosome 12"/>
</dbReference>
<dbReference type="CDD" id="cd20354">
    <property type="entry name" value="Rcat_RBR_RNF14"/>
    <property type="match status" value="1"/>
</dbReference>
<dbReference type="PROSITE" id="PS51873">
    <property type="entry name" value="TRIAD"/>
    <property type="match status" value="1"/>
</dbReference>
<keyword evidence="5" id="KW-0479">Metal-binding</keyword>
<evidence type="ECO:0000256" key="8">
    <source>
        <dbReference type="ARBA" id="ARBA00022786"/>
    </source>
</evidence>
<evidence type="ECO:0000256" key="11">
    <source>
        <dbReference type="PROSITE-ProRule" id="PRU00175"/>
    </source>
</evidence>
<dbReference type="Pfam" id="PF05773">
    <property type="entry name" value="RWD"/>
    <property type="match status" value="1"/>
</dbReference>
<dbReference type="InterPro" id="IPR006575">
    <property type="entry name" value="RWD_dom"/>
</dbReference>
<dbReference type="CDD" id="cd23820">
    <property type="entry name" value="RWD_RNF14"/>
    <property type="match status" value="1"/>
</dbReference>
<evidence type="ECO:0000313" key="17">
    <source>
        <dbReference type="RefSeq" id="XP_065670552.1"/>
    </source>
</evidence>
<evidence type="ECO:0000259" key="12">
    <source>
        <dbReference type="PROSITE" id="PS50089"/>
    </source>
</evidence>
<dbReference type="InterPro" id="IPR047548">
    <property type="entry name" value="Rcat_RBR_RNF14"/>
</dbReference>
<proteinExistence type="inferred from homology"/>
<dbReference type="CDD" id="cd20341">
    <property type="entry name" value="BRcat_RBR_RNF14"/>
    <property type="match status" value="1"/>
</dbReference>
<keyword evidence="9" id="KW-0862">Zinc</keyword>
<evidence type="ECO:0000256" key="1">
    <source>
        <dbReference type="ARBA" id="ARBA00001798"/>
    </source>
</evidence>
<keyword evidence="7 11" id="KW-0863">Zinc-finger</keyword>
<dbReference type="InterPro" id="IPR031128">
    <property type="entry name" value="RNF14_RING-HC_Zfn"/>
</dbReference>
<name>A0ABM4D8B7_HYDVU</name>
<dbReference type="GeneID" id="100212275"/>
<accession>A0ABM4D8B7</accession>
<dbReference type="PROSITE" id="PS50089">
    <property type="entry name" value="ZF_RING_2"/>
    <property type="match status" value="1"/>
</dbReference>